<dbReference type="InterPro" id="IPR036034">
    <property type="entry name" value="PDZ_sf"/>
</dbReference>
<dbReference type="Pfam" id="PF18294">
    <property type="entry name" value="Pept_S41_N"/>
    <property type="match status" value="1"/>
</dbReference>
<dbReference type="Gene3D" id="2.30.42.10">
    <property type="match status" value="1"/>
</dbReference>
<dbReference type="Gene3D" id="3.30.750.170">
    <property type="match status" value="1"/>
</dbReference>
<feature type="chain" id="PRO_5045175056" evidence="2">
    <location>
        <begin position="30"/>
        <end position="539"/>
    </location>
</feature>
<name>A0ABU3PCV2_9BURK</name>
<sequence length="539" mass="56884">MRKAKNSSGRQQTRRLGCAALLLALVACGGGGGSPGNSVFGDGGVSTGTGSSNNNNPGTSTLPSSASLAQQCAPANSYAAASQRTGSLSIEKQWLRSYFDEAYLWRDQVPSVNANASDFNGSDVYVALRNYFDALKTPQLTESGAHRDKFSFIYPTEAWNLLSQQGVDLGYGLDWSLQSGNGTRTVRIAYLEPSGIAADAGLRRGDELSSVDGISANANDQGSIDKLNAALFPATSGERHRFVFVRPGVGEFSVELSSAQLSKQPVLSQQVINTADGQRVGHIVFNDHIAPAEAQLIAAINSFKQQAVSDLVLDLRYNGGGYLFIASELAYMVAGPTQTNGQLFEQLRYNDRRTADNSSASSRTPFYSESCLLGAGGCSAPQPLPTLGLKRVFVLAQSGTCSASESIINGLRGVGVQVILIGGQTCGKPYGFTAKDNCGISYFPIEFVGTNAKGFGDYADGFVPGGNGVAGVPGCQVADDFNHALGDTQEAMLAAALSYRSSGQCPAGSVMTMRPQSARPLLSLLQRPPQRSNRIYRAR</sequence>
<proteinExistence type="predicted"/>
<protein>
    <submittedName>
        <fullName evidence="5">S41 family peptidase</fullName>
    </submittedName>
</protein>
<reference evidence="5" key="1">
    <citation type="submission" date="2023-09" db="EMBL/GenBank/DDBJ databases">
        <title>Paucibacter sp. APW11 Genome sequencing and assembly.</title>
        <authorList>
            <person name="Kim I."/>
        </authorList>
    </citation>
    <scope>NUCLEOTIDE SEQUENCE</scope>
    <source>
        <strain evidence="5">APW11</strain>
    </source>
</reference>
<organism evidence="5 6">
    <name type="scientific">Roseateles aquae</name>
    <dbReference type="NCBI Taxonomy" id="3077235"/>
    <lineage>
        <taxon>Bacteria</taxon>
        <taxon>Pseudomonadati</taxon>
        <taxon>Pseudomonadota</taxon>
        <taxon>Betaproteobacteria</taxon>
        <taxon>Burkholderiales</taxon>
        <taxon>Sphaerotilaceae</taxon>
        <taxon>Roseateles</taxon>
    </lineage>
</organism>
<dbReference type="Pfam" id="PF03572">
    <property type="entry name" value="Peptidase_S41"/>
    <property type="match status" value="1"/>
</dbReference>
<dbReference type="Gene3D" id="3.90.226.10">
    <property type="entry name" value="2-enoyl-CoA Hydratase, Chain A, domain 1"/>
    <property type="match status" value="1"/>
</dbReference>
<keyword evidence="6" id="KW-1185">Reference proteome</keyword>
<feature type="domain" description="Peptidase S41 N-terminal" evidence="4">
    <location>
        <begin position="92"/>
        <end position="152"/>
    </location>
</feature>
<comment type="caution">
    <text evidence="5">The sequence shown here is derived from an EMBL/GenBank/DDBJ whole genome shotgun (WGS) entry which is preliminary data.</text>
</comment>
<dbReference type="EMBL" id="JAVXZY010000004">
    <property type="protein sequence ID" value="MDT9000140.1"/>
    <property type="molecule type" value="Genomic_DNA"/>
</dbReference>
<dbReference type="SUPFAM" id="SSF50156">
    <property type="entry name" value="PDZ domain-like"/>
    <property type="match status" value="1"/>
</dbReference>
<evidence type="ECO:0000256" key="1">
    <source>
        <dbReference type="SAM" id="MobiDB-lite"/>
    </source>
</evidence>
<accession>A0ABU3PCV2</accession>
<evidence type="ECO:0000259" key="3">
    <source>
        <dbReference type="Pfam" id="PF03572"/>
    </source>
</evidence>
<dbReference type="InterPro" id="IPR041613">
    <property type="entry name" value="Pept_S41_N"/>
</dbReference>
<feature type="signal peptide" evidence="2">
    <location>
        <begin position="1"/>
        <end position="29"/>
    </location>
</feature>
<gene>
    <name evidence="5" type="ORF">RQP53_12760</name>
</gene>
<dbReference type="PANTHER" id="PTHR32060:SF22">
    <property type="entry name" value="CARBOXYL-TERMINAL-PROCESSING PEPTIDASE 3, CHLOROPLASTIC"/>
    <property type="match status" value="1"/>
</dbReference>
<evidence type="ECO:0000313" key="6">
    <source>
        <dbReference type="Proteomes" id="UP001246372"/>
    </source>
</evidence>
<dbReference type="PANTHER" id="PTHR32060">
    <property type="entry name" value="TAIL-SPECIFIC PROTEASE"/>
    <property type="match status" value="1"/>
</dbReference>
<evidence type="ECO:0000313" key="5">
    <source>
        <dbReference type="EMBL" id="MDT9000140.1"/>
    </source>
</evidence>
<evidence type="ECO:0000256" key="2">
    <source>
        <dbReference type="SAM" id="SignalP"/>
    </source>
</evidence>
<dbReference type="RefSeq" id="WP_315650691.1">
    <property type="nucleotide sequence ID" value="NZ_JAVXZY010000004.1"/>
</dbReference>
<keyword evidence="2" id="KW-0732">Signal</keyword>
<dbReference type="SUPFAM" id="SSF52096">
    <property type="entry name" value="ClpP/crotonase"/>
    <property type="match status" value="1"/>
</dbReference>
<dbReference type="InterPro" id="IPR029045">
    <property type="entry name" value="ClpP/crotonase-like_dom_sf"/>
</dbReference>
<dbReference type="PROSITE" id="PS51257">
    <property type="entry name" value="PROKAR_LIPOPROTEIN"/>
    <property type="match status" value="1"/>
</dbReference>
<feature type="domain" description="Tail specific protease" evidence="3">
    <location>
        <begin position="280"/>
        <end position="429"/>
    </location>
</feature>
<dbReference type="InterPro" id="IPR005151">
    <property type="entry name" value="Tail-specific_protease"/>
</dbReference>
<evidence type="ECO:0000259" key="4">
    <source>
        <dbReference type="Pfam" id="PF18294"/>
    </source>
</evidence>
<feature type="region of interest" description="Disordered" evidence="1">
    <location>
        <begin position="39"/>
        <end position="66"/>
    </location>
</feature>
<dbReference type="Proteomes" id="UP001246372">
    <property type="component" value="Unassembled WGS sequence"/>
</dbReference>
<dbReference type="CDD" id="cd07561">
    <property type="entry name" value="Peptidase_S41_CPP_like"/>
    <property type="match status" value="1"/>
</dbReference>
<feature type="compositionally biased region" description="Low complexity" evidence="1">
    <location>
        <begin position="48"/>
        <end position="65"/>
    </location>
</feature>